<comment type="caution">
    <text evidence="1">The sequence shown here is derived from an EMBL/GenBank/DDBJ whole genome shotgun (WGS) entry which is preliminary data.</text>
</comment>
<protein>
    <recommendedName>
        <fullName evidence="3">DUF4412 domain-containing protein</fullName>
    </recommendedName>
</protein>
<proteinExistence type="predicted"/>
<name>A0ABP6UPZ1_9FLAO</name>
<organism evidence="1 2">
    <name type="scientific">Aquimarina addita</name>
    <dbReference type="NCBI Taxonomy" id="870485"/>
    <lineage>
        <taxon>Bacteria</taxon>
        <taxon>Pseudomonadati</taxon>
        <taxon>Bacteroidota</taxon>
        <taxon>Flavobacteriia</taxon>
        <taxon>Flavobacteriales</taxon>
        <taxon>Flavobacteriaceae</taxon>
        <taxon>Aquimarina</taxon>
    </lineage>
</organism>
<evidence type="ECO:0000313" key="2">
    <source>
        <dbReference type="Proteomes" id="UP001500459"/>
    </source>
</evidence>
<keyword evidence="2" id="KW-1185">Reference proteome</keyword>
<gene>
    <name evidence="1" type="ORF">GCM10022393_34270</name>
</gene>
<evidence type="ECO:0000313" key="1">
    <source>
        <dbReference type="EMBL" id="GAA3517311.1"/>
    </source>
</evidence>
<sequence length="213" mass="24410">MSNIKLFMNPTDTAFLRYTFILFLIAIGSYAQENYNTAAILNIEDITKNTTKEELIKRYGINNIKNDKICIEEDMYEIGTKLFCDSTDELLIIWKDTVSFSKPKHIFIRKQQTNWRLNNNITTGVDLKTLEKLNQSPFCIVGFGWGFSGTVIDWNGGVLEKVFSTYDSVTIRLSPDTNMMDIPTLFIGDTEINSSHPFIQTLNPQAYEIVLSF</sequence>
<reference evidence="2" key="1">
    <citation type="journal article" date="2019" name="Int. J. Syst. Evol. Microbiol.">
        <title>The Global Catalogue of Microorganisms (GCM) 10K type strain sequencing project: providing services to taxonomists for standard genome sequencing and annotation.</title>
        <authorList>
            <consortium name="The Broad Institute Genomics Platform"/>
            <consortium name="The Broad Institute Genome Sequencing Center for Infectious Disease"/>
            <person name="Wu L."/>
            <person name="Ma J."/>
        </authorList>
    </citation>
    <scope>NUCLEOTIDE SEQUENCE [LARGE SCALE GENOMIC DNA]</scope>
    <source>
        <strain evidence="2">JCM 17106</strain>
    </source>
</reference>
<accession>A0ABP6UPZ1</accession>
<evidence type="ECO:0008006" key="3">
    <source>
        <dbReference type="Google" id="ProtNLM"/>
    </source>
</evidence>
<dbReference type="EMBL" id="BAABCW010000017">
    <property type="protein sequence ID" value="GAA3517311.1"/>
    <property type="molecule type" value="Genomic_DNA"/>
</dbReference>
<dbReference type="Proteomes" id="UP001500459">
    <property type="component" value="Unassembled WGS sequence"/>
</dbReference>